<evidence type="ECO:0000256" key="2">
    <source>
        <dbReference type="ARBA" id="ARBA00023125"/>
    </source>
</evidence>
<dbReference type="SMART" id="SM00342">
    <property type="entry name" value="HTH_ARAC"/>
    <property type="match status" value="1"/>
</dbReference>
<dbReference type="Pfam" id="PF12833">
    <property type="entry name" value="HTH_18"/>
    <property type="match status" value="1"/>
</dbReference>
<name>A0ABY6J7A6_9BACT</name>
<dbReference type="InterPro" id="IPR018060">
    <property type="entry name" value="HTH_AraC"/>
</dbReference>
<evidence type="ECO:0000256" key="3">
    <source>
        <dbReference type="ARBA" id="ARBA00023163"/>
    </source>
</evidence>
<keyword evidence="3" id="KW-0804">Transcription</keyword>
<evidence type="ECO:0000256" key="1">
    <source>
        <dbReference type="ARBA" id="ARBA00023015"/>
    </source>
</evidence>
<organism evidence="5 6">
    <name type="scientific">Chitinophaga horti</name>
    <dbReference type="NCBI Taxonomy" id="2920382"/>
    <lineage>
        <taxon>Bacteria</taxon>
        <taxon>Pseudomonadati</taxon>
        <taxon>Bacteroidota</taxon>
        <taxon>Chitinophagia</taxon>
        <taxon>Chitinophagales</taxon>
        <taxon>Chitinophagaceae</taxon>
        <taxon>Chitinophaga</taxon>
    </lineage>
</organism>
<protein>
    <submittedName>
        <fullName evidence="5">Helix-turn-helix transcriptional regulator</fullName>
    </submittedName>
</protein>
<keyword evidence="2" id="KW-0238">DNA-binding</keyword>
<dbReference type="SUPFAM" id="SSF51215">
    <property type="entry name" value="Regulatory protein AraC"/>
    <property type="match status" value="1"/>
</dbReference>
<dbReference type="InterPro" id="IPR009057">
    <property type="entry name" value="Homeodomain-like_sf"/>
</dbReference>
<reference evidence="5" key="1">
    <citation type="submission" date="2022-10" db="EMBL/GenBank/DDBJ databases">
        <title>Chitinophaga sp. nov., isolated from soil.</title>
        <authorList>
            <person name="Jeon C.O."/>
        </authorList>
    </citation>
    <scope>NUCLEOTIDE SEQUENCE</scope>
    <source>
        <strain evidence="5">R8</strain>
    </source>
</reference>
<dbReference type="RefSeq" id="WP_244839042.1">
    <property type="nucleotide sequence ID" value="NZ_CP107006.1"/>
</dbReference>
<dbReference type="PROSITE" id="PS01124">
    <property type="entry name" value="HTH_ARAC_FAMILY_2"/>
    <property type="match status" value="1"/>
</dbReference>
<proteinExistence type="predicted"/>
<evidence type="ECO:0000313" key="5">
    <source>
        <dbReference type="EMBL" id="UYQ95472.1"/>
    </source>
</evidence>
<evidence type="ECO:0000313" key="6">
    <source>
        <dbReference type="Proteomes" id="UP001162741"/>
    </source>
</evidence>
<dbReference type="InterPro" id="IPR037923">
    <property type="entry name" value="HTH-like"/>
</dbReference>
<sequence length="295" mass="33518">MYNHTTLNTANHQPDVIVRTPFFSIFTLGELQEQLLTDAGQTHRHDFVEVLWLTNGGGQLIVNLHAYELTPARLYGVAPGQLHQLSLSDDAAGKILRFNEAFLYTGDVEPGIGYRSDFYQLLQKASDYKLEEETAAELEDLISKLSAEHNSDKPYRAEMMRRYLKIFFVHIAREQAGNHTTETYAINNRLADKFISLLDKHYATTKTVAEYAAMLFVTPNYLSWTVKKSTGFSARHHIRERIIQEAQCKAASQDCSMKEIAWALGFSDIGHFSKYFKNASGTNFSDFKKSHMAMA</sequence>
<accession>A0ABY6J7A6</accession>
<dbReference type="PANTHER" id="PTHR43280">
    <property type="entry name" value="ARAC-FAMILY TRANSCRIPTIONAL REGULATOR"/>
    <property type="match status" value="1"/>
</dbReference>
<keyword evidence="6" id="KW-1185">Reference proteome</keyword>
<dbReference type="SUPFAM" id="SSF46689">
    <property type="entry name" value="Homeodomain-like"/>
    <property type="match status" value="1"/>
</dbReference>
<dbReference type="Gene3D" id="1.10.10.60">
    <property type="entry name" value="Homeodomain-like"/>
    <property type="match status" value="1"/>
</dbReference>
<dbReference type="EMBL" id="CP107006">
    <property type="protein sequence ID" value="UYQ95472.1"/>
    <property type="molecule type" value="Genomic_DNA"/>
</dbReference>
<dbReference type="Proteomes" id="UP001162741">
    <property type="component" value="Chromosome"/>
</dbReference>
<gene>
    <name evidence="5" type="ORF">MKQ68_10210</name>
</gene>
<evidence type="ECO:0000259" key="4">
    <source>
        <dbReference type="PROSITE" id="PS01124"/>
    </source>
</evidence>
<dbReference type="PANTHER" id="PTHR43280:SF32">
    <property type="entry name" value="TRANSCRIPTIONAL REGULATORY PROTEIN"/>
    <property type="match status" value="1"/>
</dbReference>
<feature type="domain" description="HTH araC/xylS-type" evidence="4">
    <location>
        <begin position="192"/>
        <end position="290"/>
    </location>
</feature>
<keyword evidence="1" id="KW-0805">Transcription regulation</keyword>